<accession>A0A380N134</accession>
<organism evidence="2 3">
    <name type="scientific">Suttonella indologenes</name>
    <dbReference type="NCBI Taxonomy" id="13276"/>
    <lineage>
        <taxon>Bacteria</taxon>
        <taxon>Pseudomonadati</taxon>
        <taxon>Pseudomonadota</taxon>
        <taxon>Gammaproteobacteria</taxon>
        <taxon>Cardiobacteriales</taxon>
        <taxon>Cardiobacteriaceae</taxon>
        <taxon>Suttonella</taxon>
    </lineage>
</organism>
<feature type="signal peptide" evidence="1">
    <location>
        <begin position="1"/>
        <end position="23"/>
    </location>
</feature>
<name>A0A380N134_9GAMM</name>
<dbReference type="Pfam" id="PF13379">
    <property type="entry name" value="NMT1_2"/>
    <property type="match status" value="1"/>
</dbReference>
<dbReference type="OrthoDB" id="9814375at2"/>
<dbReference type="RefSeq" id="WP_115218646.1">
    <property type="nucleotide sequence ID" value="NZ_UHIA01000004.1"/>
</dbReference>
<dbReference type="AlphaFoldDB" id="A0A380N134"/>
<dbReference type="PIRSF" id="PIRSF027386">
    <property type="entry name" value="UCP027386_ABC_sbc_TM0202"/>
    <property type="match status" value="1"/>
</dbReference>
<dbReference type="Gene3D" id="3.40.190.10">
    <property type="entry name" value="Periplasmic binding protein-like II"/>
    <property type="match status" value="2"/>
</dbReference>
<evidence type="ECO:0000256" key="1">
    <source>
        <dbReference type="SAM" id="SignalP"/>
    </source>
</evidence>
<evidence type="ECO:0008006" key="4">
    <source>
        <dbReference type="Google" id="ProtNLM"/>
    </source>
</evidence>
<evidence type="ECO:0000313" key="2">
    <source>
        <dbReference type="EMBL" id="SUO97467.1"/>
    </source>
</evidence>
<proteinExistence type="predicted"/>
<reference evidence="2 3" key="1">
    <citation type="submission" date="2018-06" db="EMBL/GenBank/DDBJ databases">
        <authorList>
            <consortium name="Pathogen Informatics"/>
            <person name="Doyle S."/>
        </authorList>
    </citation>
    <scope>NUCLEOTIDE SEQUENCE [LARGE SCALE GENOMIC DNA]</scope>
    <source>
        <strain evidence="2 3">NCTC10717</strain>
    </source>
</reference>
<dbReference type="InterPro" id="IPR027024">
    <property type="entry name" value="UCP027386_ABC_sbc_TM0202"/>
</dbReference>
<keyword evidence="1" id="KW-0732">Signal</keyword>
<evidence type="ECO:0000313" key="3">
    <source>
        <dbReference type="Proteomes" id="UP000254575"/>
    </source>
</evidence>
<gene>
    <name evidence="2" type="ORF">NCTC10717_01467</name>
</gene>
<dbReference type="PANTHER" id="PTHR30024">
    <property type="entry name" value="ALIPHATIC SULFONATES-BINDING PROTEIN-RELATED"/>
    <property type="match status" value="1"/>
</dbReference>
<dbReference type="EMBL" id="UHIA01000004">
    <property type="protein sequence ID" value="SUO97467.1"/>
    <property type="molecule type" value="Genomic_DNA"/>
</dbReference>
<sequence length="317" mass="33970">MKRRHFLKLGSAAAAASILPLHAQDKLTLWGPPVSPTVLLAIAAQMGKAKNIRPFSVKSWLSPDQLRAGLVSGSIQASIVPSYVAANLRNQGQSVLLHNIMTSGLLSIMSKNSPLGEATQLIGQKIVMPFKGDMPDLVMQILCKRENITLGDITYTATPPESVGLFLKQDFPYALLPEPLASASILRGKQVGISVERGIVLDTWWNRSFGSSKGIPQAGLMISETFAAENAEFLAALDQDLLDAVDWVAANPKSAAEIAAGYMPAPVPALQQALPHSGLMAVRSTQMREEILHFFQELYNLNPKIIGGGAPDTALIA</sequence>
<feature type="chain" id="PRO_5016822087" description="ABC-type taurine transport system, periplasmic component" evidence="1">
    <location>
        <begin position="24"/>
        <end position="317"/>
    </location>
</feature>
<keyword evidence="3" id="KW-1185">Reference proteome</keyword>
<dbReference type="SUPFAM" id="SSF53850">
    <property type="entry name" value="Periplasmic binding protein-like II"/>
    <property type="match status" value="1"/>
</dbReference>
<protein>
    <recommendedName>
        <fullName evidence="4">ABC-type taurine transport system, periplasmic component</fullName>
    </recommendedName>
</protein>
<dbReference type="PANTHER" id="PTHR30024:SF46">
    <property type="entry name" value="ABC TRANSPORTER, SUBSTRATE-BINDING LIPOPROTEIN"/>
    <property type="match status" value="1"/>
</dbReference>
<dbReference type="Proteomes" id="UP000254575">
    <property type="component" value="Unassembled WGS sequence"/>
</dbReference>